<dbReference type="EMBL" id="KN825096">
    <property type="protein sequence ID" value="KIK94587.1"/>
    <property type="molecule type" value="Genomic_DNA"/>
</dbReference>
<evidence type="ECO:0000313" key="3">
    <source>
        <dbReference type="Proteomes" id="UP000054538"/>
    </source>
</evidence>
<reference evidence="2 3" key="1">
    <citation type="submission" date="2014-04" db="EMBL/GenBank/DDBJ databases">
        <authorList>
            <consortium name="DOE Joint Genome Institute"/>
            <person name="Kuo A."/>
            <person name="Kohler A."/>
            <person name="Jargeat P."/>
            <person name="Nagy L.G."/>
            <person name="Floudas D."/>
            <person name="Copeland A."/>
            <person name="Barry K.W."/>
            <person name="Cichocki N."/>
            <person name="Veneault-Fourrey C."/>
            <person name="LaButti K."/>
            <person name="Lindquist E.A."/>
            <person name="Lipzen A."/>
            <person name="Lundell T."/>
            <person name="Morin E."/>
            <person name="Murat C."/>
            <person name="Sun H."/>
            <person name="Tunlid A."/>
            <person name="Henrissat B."/>
            <person name="Grigoriev I.V."/>
            <person name="Hibbett D.S."/>
            <person name="Martin F."/>
            <person name="Nordberg H.P."/>
            <person name="Cantor M.N."/>
            <person name="Hua S.X."/>
        </authorList>
    </citation>
    <scope>NUCLEOTIDE SEQUENCE [LARGE SCALE GENOMIC DNA]</scope>
    <source>
        <strain evidence="2 3">Ve08.2h10</strain>
    </source>
</reference>
<dbReference type="AlphaFoldDB" id="A0A0D0DBM6"/>
<gene>
    <name evidence="2" type="ORF">PAXRUDRAFT_827827</name>
</gene>
<proteinExistence type="predicted"/>
<evidence type="ECO:0000256" key="1">
    <source>
        <dbReference type="SAM" id="MobiDB-lite"/>
    </source>
</evidence>
<dbReference type="Proteomes" id="UP000054538">
    <property type="component" value="Unassembled WGS sequence"/>
</dbReference>
<dbReference type="HOGENOM" id="CLU_2543255_0_0_1"/>
<organism evidence="2 3">
    <name type="scientific">Paxillus rubicundulus Ve08.2h10</name>
    <dbReference type="NCBI Taxonomy" id="930991"/>
    <lineage>
        <taxon>Eukaryota</taxon>
        <taxon>Fungi</taxon>
        <taxon>Dikarya</taxon>
        <taxon>Basidiomycota</taxon>
        <taxon>Agaricomycotina</taxon>
        <taxon>Agaricomycetes</taxon>
        <taxon>Agaricomycetidae</taxon>
        <taxon>Boletales</taxon>
        <taxon>Paxilineae</taxon>
        <taxon>Paxillaceae</taxon>
        <taxon>Paxillus</taxon>
    </lineage>
</organism>
<evidence type="ECO:0000313" key="2">
    <source>
        <dbReference type="EMBL" id="KIK94587.1"/>
    </source>
</evidence>
<protein>
    <submittedName>
        <fullName evidence="2">Uncharacterized protein</fullName>
    </submittedName>
</protein>
<sequence>MHTAPILGVNNIDISPPSGIQKRHRGGRAATLADNIARFPTRLTEGTGGKREGLGMAVAFNAHSIQVAPRAMIRVNSRMAKPS</sequence>
<reference evidence="3" key="2">
    <citation type="submission" date="2015-01" db="EMBL/GenBank/DDBJ databases">
        <title>Evolutionary Origins and Diversification of the Mycorrhizal Mutualists.</title>
        <authorList>
            <consortium name="DOE Joint Genome Institute"/>
            <consortium name="Mycorrhizal Genomics Consortium"/>
            <person name="Kohler A."/>
            <person name="Kuo A."/>
            <person name="Nagy L.G."/>
            <person name="Floudas D."/>
            <person name="Copeland A."/>
            <person name="Barry K.W."/>
            <person name="Cichocki N."/>
            <person name="Veneault-Fourrey C."/>
            <person name="LaButti K."/>
            <person name="Lindquist E.A."/>
            <person name="Lipzen A."/>
            <person name="Lundell T."/>
            <person name="Morin E."/>
            <person name="Murat C."/>
            <person name="Riley R."/>
            <person name="Ohm R."/>
            <person name="Sun H."/>
            <person name="Tunlid A."/>
            <person name="Henrissat B."/>
            <person name="Grigoriev I.V."/>
            <person name="Hibbett D.S."/>
            <person name="Martin F."/>
        </authorList>
    </citation>
    <scope>NUCLEOTIDE SEQUENCE [LARGE SCALE GENOMIC DNA]</scope>
    <source>
        <strain evidence="3">Ve08.2h10</strain>
    </source>
</reference>
<accession>A0A0D0DBM6</accession>
<name>A0A0D0DBM6_9AGAM</name>
<keyword evidence="3" id="KW-1185">Reference proteome</keyword>
<dbReference type="InParanoid" id="A0A0D0DBM6"/>
<feature type="region of interest" description="Disordered" evidence="1">
    <location>
        <begin position="1"/>
        <end position="24"/>
    </location>
</feature>